<accession>A0A268QWM0</accession>
<evidence type="ECO:0000313" key="1">
    <source>
        <dbReference type="EMBL" id="PAF11631.1"/>
    </source>
</evidence>
<proteinExistence type="predicted"/>
<dbReference type="EMBL" id="NPBS01000961">
    <property type="protein sequence ID" value="PAF11631.1"/>
    <property type="molecule type" value="Genomic_DNA"/>
</dbReference>
<dbReference type="AlphaFoldDB" id="A0A268QWM0"/>
<evidence type="ECO:0000313" key="2">
    <source>
        <dbReference type="Proteomes" id="UP000216133"/>
    </source>
</evidence>
<gene>
    <name evidence="1" type="ORF">CHH61_26280</name>
</gene>
<organism evidence="1 2">
    <name type="scientific">Shouchella clausii</name>
    <name type="common">Alkalihalobacillus clausii</name>
    <dbReference type="NCBI Taxonomy" id="79880"/>
    <lineage>
        <taxon>Bacteria</taxon>
        <taxon>Bacillati</taxon>
        <taxon>Bacillota</taxon>
        <taxon>Bacilli</taxon>
        <taxon>Bacillales</taxon>
        <taxon>Bacillaceae</taxon>
        <taxon>Shouchella</taxon>
    </lineage>
</organism>
<feature type="non-terminal residue" evidence="1">
    <location>
        <position position="1"/>
    </location>
</feature>
<name>A0A268QWM0_SHOCL</name>
<reference evidence="1 2" key="1">
    <citation type="submission" date="2017-07" db="EMBL/GenBank/DDBJ databases">
        <title>Isolation and whole genome analysis of endospore-forming bacteria from heroin.</title>
        <authorList>
            <person name="Kalinowski J."/>
            <person name="Ahrens B."/>
            <person name="Al-Dilaimi A."/>
            <person name="Winkler A."/>
            <person name="Wibberg D."/>
            <person name="Schleenbecker U."/>
            <person name="Ruckert C."/>
            <person name="Wolfel R."/>
            <person name="Grass G."/>
        </authorList>
    </citation>
    <scope>NUCLEOTIDE SEQUENCE [LARGE SCALE GENOMIC DNA]</scope>
    <source>
        <strain evidence="1 2">7523-2</strain>
    </source>
</reference>
<sequence>NNNRDKLLSHIGEYQKQVQDVASNFHDRDHSLGQSIRSKSTHSNSISVQGTYTYKLEDSPYMELRMKIK</sequence>
<comment type="caution">
    <text evidence="1">The sequence shown here is derived from an EMBL/GenBank/DDBJ whole genome shotgun (WGS) entry which is preliminary data.</text>
</comment>
<feature type="non-terminal residue" evidence="1">
    <location>
        <position position="69"/>
    </location>
</feature>
<dbReference type="Proteomes" id="UP000216133">
    <property type="component" value="Unassembled WGS sequence"/>
</dbReference>
<protein>
    <submittedName>
        <fullName evidence="1">Uncharacterized protein</fullName>
    </submittedName>
</protein>